<feature type="coiled-coil region" evidence="1">
    <location>
        <begin position="7"/>
        <end position="38"/>
    </location>
</feature>
<protein>
    <submittedName>
        <fullName evidence="2">29063_t:CDS:1</fullName>
    </submittedName>
</protein>
<keyword evidence="3" id="KW-1185">Reference proteome</keyword>
<comment type="caution">
    <text evidence="2">The sequence shown here is derived from an EMBL/GenBank/DDBJ whole genome shotgun (WGS) entry which is preliminary data.</text>
</comment>
<gene>
    <name evidence="2" type="ORF">GMARGA_LOCUS210</name>
</gene>
<dbReference type="EMBL" id="CAJVQB010000023">
    <property type="protein sequence ID" value="CAG8459016.1"/>
    <property type="molecule type" value="Genomic_DNA"/>
</dbReference>
<dbReference type="Proteomes" id="UP000789901">
    <property type="component" value="Unassembled WGS sequence"/>
</dbReference>
<accession>A0ABM8VVT0</accession>
<proteinExistence type="predicted"/>
<organism evidence="2 3">
    <name type="scientific">Gigaspora margarita</name>
    <dbReference type="NCBI Taxonomy" id="4874"/>
    <lineage>
        <taxon>Eukaryota</taxon>
        <taxon>Fungi</taxon>
        <taxon>Fungi incertae sedis</taxon>
        <taxon>Mucoromycota</taxon>
        <taxon>Glomeromycotina</taxon>
        <taxon>Glomeromycetes</taxon>
        <taxon>Diversisporales</taxon>
        <taxon>Gigasporaceae</taxon>
        <taxon>Gigaspora</taxon>
    </lineage>
</organism>
<evidence type="ECO:0000313" key="2">
    <source>
        <dbReference type="EMBL" id="CAG8459016.1"/>
    </source>
</evidence>
<reference evidence="2 3" key="1">
    <citation type="submission" date="2021-06" db="EMBL/GenBank/DDBJ databases">
        <authorList>
            <person name="Kallberg Y."/>
            <person name="Tangrot J."/>
            <person name="Rosling A."/>
        </authorList>
    </citation>
    <scope>NUCLEOTIDE SEQUENCE [LARGE SCALE GENOMIC DNA]</scope>
    <source>
        <strain evidence="2 3">120-4 pot B 10/14</strain>
    </source>
</reference>
<keyword evidence="1" id="KW-0175">Coiled coil</keyword>
<name>A0ABM8VVT0_GIGMA</name>
<evidence type="ECO:0000256" key="1">
    <source>
        <dbReference type="SAM" id="Coils"/>
    </source>
</evidence>
<sequence>MYLLNGSKEKSQSINHIKIEVQNLREELKDLKKENNNKIPFVDTLQTNFANKTKIAHLTDDIKILRLREEGLIVKKVALILKKEALILEKEALILENMELCEWKSDIKKGL</sequence>
<evidence type="ECO:0000313" key="3">
    <source>
        <dbReference type="Proteomes" id="UP000789901"/>
    </source>
</evidence>